<accession>A0ABU2DP43</accession>
<dbReference type="Gene3D" id="1.10.8.50">
    <property type="match status" value="1"/>
</dbReference>
<reference evidence="16 17" key="1">
    <citation type="submission" date="2023-09" db="EMBL/GenBank/DDBJ databases">
        <title>Description of three actinobacteria isolated from air of manufacturing shop in a pharmaceutical factory.</title>
        <authorList>
            <person name="Zhang D.-F."/>
        </authorList>
    </citation>
    <scope>NUCLEOTIDE SEQUENCE [LARGE SCALE GENOMIC DNA]</scope>
    <source>
        <strain evidence="16 17">LY-0111</strain>
    </source>
</reference>
<keyword evidence="17" id="KW-1185">Reference proteome</keyword>
<keyword evidence="3" id="KW-0479">Metal-binding</keyword>
<evidence type="ECO:0000256" key="11">
    <source>
        <dbReference type="ARBA" id="ARBA00023268"/>
    </source>
</evidence>
<keyword evidence="5 13" id="KW-0863">Zinc-finger</keyword>
<dbReference type="InterPro" id="IPR012319">
    <property type="entry name" value="FPG_cat"/>
</dbReference>
<evidence type="ECO:0000256" key="1">
    <source>
        <dbReference type="ARBA" id="ARBA00009409"/>
    </source>
</evidence>
<feature type="domain" description="Formamidopyrimidine-DNA glycosylase catalytic" evidence="15">
    <location>
        <begin position="2"/>
        <end position="80"/>
    </location>
</feature>
<comment type="caution">
    <text evidence="16">The sequence shown here is derived from an EMBL/GenBank/DDBJ whole genome shotgun (WGS) entry which is preliminary data.</text>
</comment>
<evidence type="ECO:0000256" key="6">
    <source>
        <dbReference type="ARBA" id="ARBA00022801"/>
    </source>
</evidence>
<name>A0ABU2DP43_9MICC</name>
<organism evidence="16 17">
    <name type="scientific">Nesterenkonia aerolata</name>
    <dbReference type="NCBI Taxonomy" id="3074079"/>
    <lineage>
        <taxon>Bacteria</taxon>
        <taxon>Bacillati</taxon>
        <taxon>Actinomycetota</taxon>
        <taxon>Actinomycetes</taxon>
        <taxon>Micrococcales</taxon>
        <taxon>Micrococcaceae</taxon>
        <taxon>Nesterenkonia</taxon>
    </lineage>
</organism>
<keyword evidence="4" id="KW-0227">DNA damage</keyword>
<keyword evidence="7" id="KW-0862">Zinc</keyword>
<dbReference type="InterPro" id="IPR044090">
    <property type="entry name" value="Nei2_N"/>
</dbReference>
<evidence type="ECO:0000256" key="9">
    <source>
        <dbReference type="ARBA" id="ARBA00023204"/>
    </source>
</evidence>
<dbReference type="EC" id="4.2.99.18" evidence="2"/>
<dbReference type="SUPFAM" id="SSF46946">
    <property type="entry name" value="S13-like H2TH domain"/>
    <property type="match status" value="1"/>
</dbReference>
<dbReference type="PROSITE" id="PS51066">
    <property type="entry name" value="ZF_FPG_2"/>
    <property type="match status" value="1"/>
</dbReference>
<comment type="similarity">
    <text evidence="1">Belongs to the FPG family.</text>
</comment>
<dbReference type="RefSeq" id="WP_310547253.1">
    <property type="nucleotide sequence ID" value="NZ_JAVKGR010000001.1"/>
</dbReference>
<feature type="domain" description="FPG-type" evidence="14">
    <location>
        <begin position="223"/>
        <end position="267"/>
    </location>
</feature>
<dbReference type="PANTHER" id="PTHR42697">
    <property type="entry name" value="ENDONUCLEASE 8"/>
    <property type="match status" value="1"/>
</dbReference>
<sequence length="269" mass="30266">MPEGDTVFRQAAQLHRALTGHRLKSCDLRVPDYATVDLTGHRIDDVTAHGKYLLIHTGGMIIRSHLKMDGVWHLYPLADGTPRWRRPGHTARCILSTAEHQAVGFALGELVVFPAMELSQQQSHLGPDLLGADWDPQEAVRRLRSRPERPIGLAVLDQRYLAGIGNVYRNEICFLHGVHPATPVAEVVDLPGIVDTAHRLLQVNRLRSRRVTTGSATAAVRSWVYGRDGQLCLRCRGRIHRAELGEEQDRRRGRTDRIIFFCPHCQPQT</sequence>
<keyword evidence="12" id="KW-0326">Glycosidase</keyword>
<dbReference type="Pfam" id="PF06831">
    <property type="entry name" value="H2TH"/>
    <property type="match status" value="1"/>
</dbReference>
<evidence type="ECO:0000256" key="13">
    <source>
        <dbReference type="PROSITE-ProRule" id="PRU00391"/>
    </source>
</evidence>
<keyword evidence="11" id="KW-0511">Multifunctional enzyme</keyword>
<dbReference type="SMART" id="SM00898">
    <property type="entry name" value="Fapy_DNA_glyco"/>
    <property type="match status" value="1"/>
</dbReference>
<dbReference type="CDD" id="cd08971">
    <property type="entry name" value="AcNei2_N"/>
    <property type="match status" value="1"/>
</dbReference>
<dbReference type="InterPro" id="IPR000214">
    <property type="entry name" value="Znf_DNA_glyclase/AP_lyase"/>
</dbReference>
<evidence type="ECO:0000259" key="14">
    <source>
        <dbReference type="PROSITE" id="PS51066"/>
    </source>
</evidence>
<keyword evidence="6" id="KW-0378">Hydrolase</keyword>
<evidence type="ECO:0000256" key="12">
    <source>
        <dbReference type="ARBA" id="ARBA00023295"/>
    </source>
</evidence>
<dbReference type="InterPro" id="IPR010979">
    <property type="entry name" value="Ribosomal_uS13-like_H2TH"/>
</dbReference>
<keyword evidence="10" id="KW-0456">Lyase</keyword>
<dbReference type="InterPro" id="IPR015886">
    <property type="entry name" value="H2TH_FPG"/>
</dbReference>
<evidence type="ECO:0000256" key="8">
    <source>
        <dbReference type="ARBA" id="ARBA00023125"/>
    </source>
</evidence>
<evidence type="ECO:0000256" key="2">
    <source>
        <dbReference type="ARBA" id="ARBA00012720"/>
    </source>
</evidence>
<keyword evidence="8" id="KW-0238">DNA-binding</keyword>
<dbReference type="SUPFAM" id="SSF81624">
    <property type="entry name" value="N-terminal domain of MutM-like DNA repair proteins"/>
    <property type="match status" value="1"/>
</dbReference>
<evidence type="ECO:0000313" key="16">
    <source>
        <dbReference type="EMBL" id="MDR8018274.1"/>
    </source>
</evidence>
<dbReference type="SUPFAM" id="SSF57716">
    <property type="entry name" value="Glucocorticoid receptor-like (DNA-binding domain)"/>
    <property type="match status" value="1"/>
</dbReference>
<evidence type="ECO:0000256" key="5">
    <source>
        <dbReference type="ARBA" id="ARBA00022771"/>
    </source>
</evidence>
<dbReference type="EMBL" id="JAVKGR010000001">
    <property type="protein sequence ID" value="MDR8018274.1"/>
    <property type="molecule type" value="Genomic_DNA"/>
</dbReference>
<evidence type="ECO:0000256" key="3">
    <source>
        <dbReference type="ARBA" id="ARBA00022723"/>
    </source>
</evidence>
<evidence type="ECO:0000256" key="4">
    <source>
        <dbReference type="ARBA" id="ARBA00022763"/>
    </source>
</evidence>
<protein>
    <recommendedName>
        <fullName evidence="2">DNA-(apurinic or apyrimidinic site) lyase</fullName>
        <ecNumber evidence="2">4.2.99.18</ecNumber>
    </recommendedName>
</protein>
<gene>
    <name evidence="16" type="ORF">RIL96_01660</name>
</gene>
<dbReference type="PROSITE" id="PS51068">
    <property type="entry name" value="FPG_CAT"/>
    <property type="match status" value="1"/>
</dbReference>
<evidence type="ECO:0000259" key="15">
    <source>
        <dbReference type="PROSITE" id="PS51068"/>
    </source>
</evidence>
<dbReference type="InterPro" id="IPR035937">
    <property type="entry name" value="FPG_N"/>
</dbReference>
<keyword evidence="9" id="KW-0234">DNA repair</keyword>
<dbReference type="Gene3D" id="3.20.190.10">
    <property type="entry name" value="MutM-like, N-terminal"/>
    <property type="match status" value="1"/>
</dbReference>
<dbReference type="Proteomes" id="UP001251870">
    <property type="component" value="Unassembled WGS sequence"/>
</dbReference>
<dbReference type="Pfam" id="PF01149">
    <property type="entry name" value="Fapy_DNA_glyco"/>
    <property type="match status" value="1"/>
</dbReference>
<evidence type="ECO:0000313" key="17">
    <source>
        <dbReference type="Proteomes" id="UP001251870"/>
    </source>
</evidence>
<evidence type="ECO:0000256" key="7">
    <source>
        <dbReference type="ARBA" id="ARBA00022833"/>
    </source>
</evidence>
<dbReference type="PANTHER" id="PTHR42697:SF1">
    <property type="entry name" value="ENDONUCLEASE 8"/>
    <property type="match status" value="1"/>
</dbReference>
<dbReference type="SMART" id="SM01232">
    <property type="entry name" value="H2TH"/>
    <property type="match status" value="1"/>
</dbReference>
<proteinExistence type="inferred from homology"/>
<evidence type="ECO:0000256" key="10">
    <source>
        <dbReference type="ARBA" id="ARBA00023239"/>
    </source>
</evidence>